<name>A0ACB9G1B7_9ASTR</name>
<accession>A0ACB9G1B7</accession>
<protein>
    <submittedName>
        <fullName evidence="1">Uncharacterized protein</fullName>
    </submittedName>
</protein>
<dbReference type="EMBL" id="CM042032">
    <property type="protein sequence ID" value="KAI3776831.1"/>
    <property type="molecule type" value="Genomic_DNA"/>
</dbReference>
<comment type="caution">
    <text evidence="1">The sequence shown here is derived from an EMBL/GenBank/DDBJ whole genome shotgun (WGS) entry which is preliminary data.</text>
</comment>
<evidence type="ECO:0000313" key="1">
    <source>
        <dbReference type="EMBL" id="KAI3776831.1"/>
    </source>
</evidence>
<sequence>MFNDPIVPDAPVDGNVEDASDSGSTEFDDSDPDAESKKTNTARPKFVTKPSSVMIHEGMNLINALFSTATTTTVPLPSVSTPPTTISTSSSQVTPKTQRLIDTQRSQLLIQQIQIDSLSATLDQVLKNLATQGESSCRQDILRAHNDDEDPNGTQGESEHQIASTMPSATHEGDSGAQGESGSGEVVGDKGKGKQVTGEEIEGDKIDCSINLGNVFIEEWESEDEDVEIEFEKDDERSKYST</sequence>
<gene>
    <name evidence="1" type="ORF">L1987_46621</name>
</gene>
<keyword evidence="2" id="KW-1185">Reference proteome</keyword>
<proteinExistence type="predicted"/>
<reference evidence="2" key="1">
    <citation type="journal article" date="2022" name="Mol. Ecol. Resour.">
        <title>The genomes of chicory, endive, great burdock and yacon provide insights into Asteraceae palaeo-polyploidization history and plant inulin production.</title>
        <authorList>
            <person name="Fan W."/>
            <person name="Wang S."/>
            <person name="Wang H."/>
            <person name="Wang A."/>
            <person name="Jiang F."/>
            <person name="Liu H."/>
            <person name="Zhao H."/>
            <person name="Xu D."/>
            <person name="Zhang Y."/>
        </authorList>
    </citation>
    <scope>NUCLEOTIDE SEQUENCE [LARGE SCALE GENOMIC DNA]</scope>
    <source>
        <strain evidence="2">cv. Yunnan</strain>
    </source>
</reference>
<reference evidence="1 2" key="2">
    <citation type="journal article" date="2022" name="Mol. Ecol. Resour.">
        <title>The genomes of chicory, endive, great burdock and yacon provide insights into Asteraceae paleo-polyploidization history and plant inulin production.</title>
        <authorList>
            <person name="Fan W."/>
            <person name="Wang S."/>
            <person name="Wang H."/>
            <person name="Wang A."/>
            <person name="Jiang F."/>
            <person name="Liu H."/>
            <person name="Zhao H."/>
            <person name="Xu D."/>
            <person name="Zhang Y."/>
        </authorList>
    </citation>
    <scope>NUCLEOTIDE SEQUENCE [LARGE SCALE GENOMIC DNA]</scope>
    <source>
        <strain evidence="2">cv. Yunnan</strain>
        <tissue evidence="1">Leaves</tissue>
    </source>
</reference>
<organism evidence="1 2">
    <name type="scientific">Smallanthus sonchifolius</name>
    <dbReference type="NCBI Taxonomy" id="185202"/>
    <lineage>
        <taxon>Eukaryota</taxon>
        <taxon>Viridiplantae</taxon>
        <taxon>Streptophyta</taxon>
        <taxon>Embryophyta</taxon>
        <taxon>Tracheophyta</taxon>
        <taxon>Spermatophyta</taxon>
        <taxon>Magnoliopsida</taxon>
        <taxon>eudicotyledons</taxon>
        <taxon>Gunneridae</taxon>
        <taxon>Pentapetalae</taxon>
        <taxon>asterids</taxon>
        <taxon>campanulids</taxon>
        <taxon>Asterales</taxon>
        <taxon>Asteraceae</taxon>
        <taxon>Asteroideae</taxon>
        <taxon>Heliantheae alliance</taxon>
        <taxon>Millerieae</taxon>
        <taxon>Smallanthus</taxon>
    </lineage>
</organism>
<dbReference type="Proteomes" id="UP001056120">
    <property type="component" value="Linkage Group LG15"/>
</dbReference>
<evidence type="ECO:0000313" key="2">
    <source>
        <dbReference type="Proteomes" id="UP001056120"/>
    </source>
</evidence>